<evidence type="ECO:0000256" key="7">
    <source>
        <dbReference type="ARBA" id="ARBA00023146"/>
    </source>
</evidence>
<feature type="binding site" evidence="9">
    <location>
        <position position="400"/>
    </location>
    <ligand>
        <name>Mg(2+)</name>
        <dbReference type="ChEBI" id="CHEBI:18420"/>
        <label>1</label>
    </ligand>
</feature>
<dbReference type="InterPro" id="IPR018149">
    <property type="entry name" value="Lys-tRNA-synth_II_C"/>
</dbReference>
<dbReference type="InterPro" id="IPR002313">
    <property type="entry name" value="Lys-tRNA-ligase_II"/>
</dbReference>
<name>A0A538TSP7_UNCEI</name>
<dbReference type="NCBIfam" id="NF001756">
    <property type="entry name" value="PRK00484.1"/>
    <property type="match status" value="1"/>
</dbReference>
<dbReference type="PRINTS" id="PR00982">
    <property type="entry name" value="TRNASYNTHLYS"/>
</dbReference>
<dbReference type="Gene3D" id="2.40.50.140">
    <property type="entry name" value="Nucleic acid-binding proteins"/>
    <property type="match status" value="1"/>
</dbReference>
<dbReference type="HAMAP" id="MF_00252">
    <property type="entry name" value="Lys_tRNA_synth_class2"/>
    <property type="match status" value="1"/>
</dbReference>
<feature type="binding site" evidence="9">
    <location>
        <position position="393"/>
    </location>
    <ligand>
        <name>Mg(2+)</name>
        <dbReference type="ChEBI" id="CHEBI:18420"/>
        <label>1</label>
    </ligand>
</feature>
<dbReference type="SUPFAM" id="SSF50249">
    <property type="entry name" value="Nucleic acid-binding proteins"/>
    <property type="match status" value="1"/>
</dbReference>
<evidence type="ECO:0000256" key="3">
    <source>
        <dbReference type="ARBA" id="ARBA00022723"/>
    </source>
</evidence>
<dbReference type="InterPro" id="IPR006195">
    <property type="entry name" value="aa-tRNA-synth_II"/>
</dbReference>
<proteinExistence type="inferred from homology"/>
<keyword evidence="4 9" id="KW-0547">Nucleotide-binding</keyword>
<dbReference type="EMBL" id="VBOZ01000008">
    <property type="protein sequence ID" value="TMQ66650.1"/>
    <property type="molecule type" value="Genomic_DNA"/>
</dbReference>
<evidence type="ECO:0000256" key="10">
    <source>
        <dbReference type="RuleBase" id="RU000336"/>
    </source>
</evidence>
<evidence type="ECO:0000313" key="12">
    <source>
        <dbReference type="EMBL" id="TMQ66650.1"/>
    </source>
</evidence>
<evidence type="ECO:0000256" key="4">
    <source>
        <dbReference type="ARBA" id="ARBA00022741"/>
    </source>
</evidence>
<feature type="domain" description="Aminoacyl-transfer RNA synthetases class-II family profile" evidence="11">
    <location>
        <begin position="164"/>
        <end position="481"/>
    </location>
</feature>
<keyword evidence="3 9" id="KW-0479">Metal-binding</keyword>
<dbReference type="InterPro" id="IPR044136">
    <property type="entry name" value="Lys-tRNA-ligase_II_N"/>
</dbReference>
<keyword evidence="2 9" id="KW-0436">Ligase</keyword>
<dbReference type="InterPro" id="IPR012340">
    <property type="entry name" value="NA-bd_OB-fold"/>
</dbReference>
<dbReference type="InterPro" id="IPR004364">
    <property type="entry name" value="Aa-tRNA-synt_II"/>
</dbReference>
<dbReference type="AlphaFoldDB" id="A0A538TSP7"/>
<reference evidence="12 13" key="1">
    <citation type="journal article" date="2019" name="Nat. Microbiol.">
        <title>Mediterranean grassland soil C-N compound turnover is dependent on rainfall and depth, and is mediated by genomically divergent microorganisms.</title>
        <authorList>
            <person name="Diamond S."/>
            <person name="Andeer P.F."/>
            <person name="Li Z."/>
            <person name="Crits-Christoph A."/>
            <person name="Burstein D."/>
            <person name="Anantharaman K."/>
            <person name="Lane K.R."/>
            <person name="Thomas B.C."/>
            <person name="Pan C."/>
            <person name="Northen T.R."/>
            <person name="Banfield J.F."/>
        </authorList>
    </citation>
    <scope>NUCLEOTIDE SEQUENCE [LARGE SCALE GENOMIC DNA]</scope>
    <source>
        <strain evidence="12">WS_9</strain>
    </source>
</reference>
<dbReference type="SUPFAM" id="SSF55681">
    <property type="entry name" value="Class II aaRS and biotin synthetases"/>
    <property type="match status" value="1"/>
</dbReference>
<keyword evidence="9 10" id="KW-0460">Magnesium</keyword>
<comment type="caution">
    <text evidence="12">The sequence shown here is derived from an EMBL/GenBank/DDBJ whole genome shotgun (WGS) entry which is preliminary data.</text>
</comment>
<comment type="subunit">
    <text evidence="9">Homodimer.</text>
</comment>
<dbReference type="GO" id="GO:0004824">
    <property type="term" value="F:lysine-tRNA ligase activity"/>
    <property type="evidence" value="ECO:0007669"/>
    <property type="project" value="UniProtKB-UniRule"/>
</dbReference>
<dbReference type="EC" id="6.1.1.6" evidence="9"/>
<comment type="cofactor">
    <cofactor evidence="9 10">
        <name>Mg(2+)</name>
        <dbReference type="ChEBI" id="CHEBI:18420"/>
    </cofactor>
    <text evidence="9 10">Binds 3 Mg(2+) ions per subunit.</text>
</comment>
<dbReference type="CDD" id="cd04322">
    <property type="entry name" value="LysRS_N"/>
    <property type="match status" value="1"/>
</dbReference>
<keyword evidence="5 9" id="KW-0067">ATP-binding</keyword>
<accession>A0A538TSP7</accession>
<evidence type="ECO:0000256" key="2">
    <source>
        <dbReference type="ARBA" id="ARBA00022598"/>
    </source>
</evidence>
<keyword evidence="9" id="KW-0963">Cytoplasm</keyword>
<protein>
    <recommendedName>
        <fullName evidence="9">Lysine--tRNA ligase</fullName>
        <ecNumber evidence="9">6.1.1.6</ecNumber>
    </recommendedName>
    <alternativeName>
        <fullName evidence="9">Lysyl-tRNA synthetase</fullName>
        <shortName evidence="9">LysRS</shortName>
    </alternativeName>
</protein>
<dbReference type="Gene3D" id="3.30.930.10">
    <property type="entry name" value="Bira Bifunctional Protein, Domain 2"/>
    <property type="match status" value="1"/>
</dbReference>
<evidence type="ECO:0000256" key="5">
    <source>
        <dbReference type="ARBA" id="ARBA00022840"/>
    </source>
</evidence>
<dbReference type="InterPro" id="IPR045864">
    <property type="entry name" value="aa-tRNA-synth_II/BPL/LPL"/>
</dbReference>
<dbReference type="Proteomes" id="UP000317691">
    <property type="component" value="Unassembled WGS sequence"/>
</dbReference>
<evidence type="ECO:0000313" key="13">
    <source>
        <dbReference type="Proteomes" id="UP000317691"/>
    </source>
</evidence>
<evidence type="ECO:0000256" key="1">
    <source>
        <dbReference type="ARBA" id="ARBA00008226"/>
    </source>
</evidence>
<evidence type="ECO:0000256" key="6">
    <source>
        <dbReference type="ARBA" id="ARBA00022917"/>
    </source>
</evidence>
<dbReference type="CDD" id="cd00775">
    <property type="entry name" value="LysRS_core"/>
    <property type="match status" value="1"/>
</dbReference>
<comment type="subcellular location">
    <subcellularLocation>
        <location evidence="9">Cytoplasm</location>
    </subcellularLocation>
</comment>
<comment type="similarity">
    <text evidence="1 9">Belongs to the class-II aminoacyl-tRNA synthetase family.</text>
</comment>
<keyword evidence="7 9" id="KW-0030">Aminoacyl-tRNA synthetase</keyword>
<gene>
    <name evidence="9 12" type="primary">lysS</name>
    <name evidence="12" type="ORF">E6K79_01650</name>
</gene>
<dbReference type="FunFam" id="2.40.50.140:FF:000024">
    <property type="entry name" value="Lysine--tRNA ligase"/>
    <property type="match status" value="1"/>
</dbReference>
<evidence type="ECO:0000259" key="11">
    <source>
        <dbReference type="PROSITE" id="PS50862"/>
    </source>
</evidence>
<dbReference type="Pfam" id="PF00152">
    <property type="entry name" value="tRNA-synt_2"/>
    <property type="match status" value="1"/>
</dbReference>
<comment type="catalytic activity">
    <reaction evidence="8 9 10">
        <text>tRNA(Lys) + L-lysine + ATP = L-lysyl-tRNA(Lys) + AMP + diphosphate</text>
        <dbReference type="Rhea" id="RHEA:20792"/>
        <dbReference type="Rhea" id="RHEA-COMP:9696"/>
        <dbReference type="Rhea" id="RHEA-COMP:9697"/>
        <dbReference type="ChEBI" id="CHEBI:30616"/>
        <dbReference type="ChEBI" id="CHEBI:32551"/>
        <dbReference type="ChEBI" id="CHEBI:33019"/>
        <dbReference type="ChEBI" id="CHEBI:78442"/>
        <dbReference type="ChEBI" id="CHEBI:78529"/>
        <dbReference type="ChEBI" id="CHEBI:456215"/>
        <dbReference type="EC" id="6.1.1.6"/>
    </reaction>
</comment>
<keyword evidence="6 9" id="KW-0648">Protein biosynthesis</keyword>
<sequence>MSVQESRREKLDALSQRGIQPYAYRYDVTHSSSRVLENADALESSGEVVRVAGRLMTKRGHGKASFASLKDADGLLQVYLREDLLGADAYADAVAFDLGDWIGVEGQVFRTKTGETTVKANRVELLSKSLRPLPEKWHGLTDVETRYRQRYADLVVNDDVRAVFRSRSAIVRALREFLDARGYIEVETPVLQPLYGGAAARPFTTHHNALDMKLYLRIAVELYLKRLIVGGLDRVYEVAKTFRNEGVDRLHNPEFTMLELYQAYADYEDMMTLTQEMILHAVRRVHGSLRIPFDGKEIDFTPPWRRVVFSEAAAEALGVDALPAEEPALRDLARRAGIAVDPAFSYGRILDEVLSAKVQPDLIAPTFLVDHPRDISPLAKAKRGNPSVVERFEVVVAGAELANAFSEQNDPAEQRRAFEAQLEQRRRGDEEAQPLDADYLRALELGLPPTGGVGLGVDRLVMLLTDSRSIRDVILFPHMRPEEGQDASA</sequence>
<evidence type="ECO:0000256" key="9">
    <source>
        <dbReference type="HAMAP-Rule" id="MF_00252"/>
    </source>
</evidence>
<dbReference type="GO" id="GO:0005524">
    <property type="term" value="F:ATP binding"/>
    <property type="evidence" value="ECO:0007669"/>
    <property type="project" value="UniProtKB-UniRule"/>
</dbReference>
<organism evidence="12 13">
    <name type="scientific">Eiseniibacteriota bacterium</name>
    <dbReference type="NCBI Taxonomy" id="2212470"/>
    <lineage>
        <taxon>Bacteria</taxon>
        <taxon>Candidatus Eiseniibacteriota</taxon>
    </lineage>
</organism>
<dbReference type="GO" id="GO:0000287">
    <property type="term" value="F:magnesium ion binding"/>
    <property type="evidence" value="ECO:0007669"/>
    <property type="project" value="UniProtKB-UniRule"/>
</dbReference>
<dbReference type="GO" id="GO:0006430">
    <property type="term" value="P:lysyl-tRNA aminoacylation"/>
    <property type="evidence" value="ECO:0007669"/>
    <property type="project" value="UniProtKB-UniRule"/>
</dbReference>
<dbReference type="InterPro" id="IPR004365">
    <property type="entry name" value="NA-bd_OB_tRNA"/>
</dbReference>
<dbReference type="GO" id="GO:0005829">
    <property type="term" value="C:cytosol"/>
    <property type="evidence" value="ECO:0007669"/>
    <property type="project" value="TreeGrafter"/>
</dbReference>
<dbReference type="NCBIfam" id="TIGR00499">
    <property type="entry name" value="lysS_bact"/>
    <property type="match status" value="1"/>
</dbReference>
<dbReference type="PANTHER" id="PTHR42918">
    <property type="entry name" value="LYSYL-TRNA SYNTHETASE"/>
    <property type="match status" value="1"/>
</dbReference>
<dbReference type="PANTHER" id="PTHR42918:SF15">
    <property type="entry name" value="LYSINE--TRNA LIGASE, CHLOROPLASTIC_MITOCHONDRIAL"/>
    <property type="match status" value="1"/>
</dbReference>
<evidence type="ECO:0000256" key="8">
    <source>
        <dbReference type="ARBA" id="ARBA00048573"/>
    </source>
</evidence>
<dbReference type="PROSITE" id="PS50862">
    <property type="entry name" value="AA_TRNA_LIGASE_II"/>
    <property type="match status" value="1"/>
</dbReference>
<feature type="binding site" evidence="9">
    <location>
        <position position="400"/>
    </location>
    <ligand>
        <name>Mg(2+)</name>
        <dbReference type="ChEBI" id="CHEBI:18420"/>
        <label>2</label>
    </ligand>
</feature>
<dbReference type="GO" id="GO:0000049">
    <property type="term" value="F:tRNA binding"/>
    <property type="evidence" value="ECO:0007669"/>
    <property type="project" value="TreeGrafter"/>
</dbReference>
<dbReference type="Pfam" id="PF01336">
    <property type="entry name" value="tRNA_anti-codon"/>
    <property type="match status" value="1"/>
</dbReference>